<sequence>MNTSPPEIWTDPTSPPTSPLRSSSPSPSPSPTSTTSSSSHNNNHKTALTQHQHTLVSTYLYHRGYETSAMNTIVELEISVRRERDEPGVAWLRRELAGAQRVLAVHREGRRKGEGRLRVEVERLRRVGRETDGRERDVVGRQVVEIERVMGRRRRAGVCLR</sequence>
<dbReference type="AlphaFoldDB" id="R0KBQ8"/>
<dbReference type="EMBL" id="KB908592">
    <property type="protein sequence ID" value="EOA86834.1"/>
    <property type="molecule type" value="Genomic_DNA"/>
</dbReference>
<dbReference type="HOGENOM" id="CLU_1767742_0_0_1"/>
<name>R0KBQ8_EXST2</name>
<dbReference type="RefSeq" id="XP_008025032.1">
    <property type="nucleotide sequence ID" value="XM_008026841.1"/>
</dbReference>
<gene>
    <name evidence="2" type="ORF">SETTUDRAFT_31150</name>
</gene>
<dbReference type="Proteomes" id="UP000016935">
    <property type="component" value="Unassembled WGS sequence"/>
</dbReference>
<dbReference type="GeneID" id="19403515"/>
<protein>
    <submittedName>
        <fullName evidence="2">Uncharacterized protein</fullName>
    </submittedName>
</protein>
<evidence type="ECO:0000256" key="1">
    <source>
        <dbReference type="SAM" id="MobiDB-lite"/>
    </source>
</evidence>
<evidence type="ECO:0000313" key="3">
    <source>
        <dbReference type="Proteomes" id="UP000016935"/>
    </source>
</evidence>
<evidence type="ECO:0000313" key="2">
    <source>
        <dbReference type="EMBL" id="EOA86834.1"/>
    </source>
</evidence>
<reference evidence="2 3" key="2">
    <citation type="journal article" date="2013" name="PLoS Genet.">
        <title>Comparative genome structure, secondary metabolite, and effector coding capacity across Cochliobolus pathogens.</title>
        <authorList>
            <person name="Condon B.J."/>
            <person name="Leng Y."/>
            <person name="Wu D."/>
            <person name="Bushley K.E."/>
            <person name="Ohm R.A."/>
            <person name="Otillar R."/>
            <person name="Martin J."/>
            <person name="Schackwitz W."/>
            <person name="Grimwood J."/>
            <person name="MohdZainudin N."/>
            <person name="Xue C."/>
            <person name="Wang R."/>
            <person name="Manning V.A."/>
            <person name="Dhillon B."/>
            <person name="Tu Z.J."/>
            <person name="Steffenson B.J."/>
            <person name="Salamov A."/>
            <person name="Sun H."/>
            <person name="Lowry S."/>
            <person name="LaButti K."/>
            <person name="Han J."/>
            <person name="Copeland A."/>
            <person name="Lindquist E."/>
            <person name="Barry K."/>
            <person name="Schmutz J."/>
            <person name="Baker S.E."/>
            <person name="Ciuffetti L.M."/>
            <person name="Grigoriev I.V."/>
            <person name="Zhong S."/>
            <person name="Turgeon B.G."/>
        </authorList>
    </citation>
    <scope>NUCLEOTIDE SEQUENCE [LARGE SCALE GENOMIC DNA]</scope>
    <source>
        <strain evidence="3">28A</strain>
    </source>
</reference>
<accession>R0KBQ8</accession>
<keyword evidence="3" id="KW-1185">Reference proteome</keyword>
<organism evidence="2 3">
    <name type="scientific">Exserohilum turcicum (strain 28A)</name>
    <name type="common">Northern leaf blight fungus</name>
    <name type="synonym">Setosphaeria turcica</name>
    <dbReference type="NCBI Taxonomy" id="671987"/>
    <lineage>
        <taxon>Eukaryota</taxon>
        <taxon>Fungi</taxon>
        <taxon>Dikarya</taxon>
        <taxon>Ascomycota</taxon>
        <taxon>Pezizomycotina</taxon>
        <taxon>Dothideomycetes</taxon>
        <taxon>Pleosporomycetidae</taxon>
        <taxon>Pleosporales</taxon>
        <taxon>Pleosporineae</taxon>
        <taxon>Pleosporaceae</taxon>
        <taxon>Exserohilum</taxon>
    </lineage>
</organism>
<feature type="region of interest" description="Disordered" evidence="1">
    <location>
        <begin position="1"/>
        <end position="45"/>
    </location>
</feature>
<reference evidence="2 3" key="1">
    <citation type="journal article" date="2012" name="PLoS Pathog.">
        <title>Diverse lifestyles and strategies of plant pathogenesis encoded in the genomes of eighteen Dothideomycetes fungi.</title>
        <authorList>
            <person name="Ohm R.A."/>
            <person name="Feau N."/>
            <person name="Henrissat B."/>
            <person name="Schoch C.L."/>
            <person name="Horwitz B.A."/>
            <person name="Barry K.W."/>
            <person name="Condon B.J."/>
            <person name="Copeland A.C."/>
            <person name="Dhillon B."/>
            <person name="Glaser F."/>
            <person name="Hesse C.N."/>
            <person name="Kosti I."/>
            <person name="LaButti K."/>
            <person name="Lindquist E.A."/>
            <person name="Lucas S."/>
            <person name="Salamov A.A."/>
            <person name="Bradshaw R.E."/>
            <person name="Ciuffetti L."/>
            <person name="Hamelin R.C."/>
            <person name="Kema G.H.J."/>
            <person name="Lawrence C."/>
            <person name="Scott J.A."/>
            <person name="Spatafora J.W."/>
            <person name="Turgeon B.G."/>
            <person name="de Wit P.J.G.M."/>
            <person name="Zhong S."/>
            <person name="Goodwin S.B."/>
            <person name="Grigoriev I.V."/>
        </authorList>
    </citation>
    <scope>NUCLEOTIDE SEQUENCE [LARGE SCALE GENOMIC DNA]</scope>
    <source>
        <strain evidence="3">28A</strain>
    </source>
</reference>
<dbReference type="OrthoDB" id="3695539at2759"/>
<proteinExistence type="predicted"/>
<feature type="compositionally biased region" description="Low complexity" evidence="1">
    <location>
        <begin position="19"/>
        <end position="39"/>
    </location>
</feature>